<name>A0ABZ1GFI7_9ACTN</name>
<proteinExistence type="predicted"/>
<dbReference type="EMBL" id="CP109134">
    <property type="protein sequence ID" value="WSD04906.1"/>
    <property type="molecule type" value="Genomic_DNA"/>
</dbReference>
<dbReference type="RefSeq" id="WP_326751200.1">
    <property type="nucleotide sequence ID" value="NZ_CP109134.1"/>
</dbReference>
<evidence type="ECO:0000313" key="1">
    <source>
        <dbReference type="EMBL" id="WSD04906.1"/>
    </source>
</evidence>
<keyword evidence="2" id="KW-1185">Reference proteome</keyword>
<dbReference type="GeneID" id="91541599"/>
<protein>
    <submittedName>
        <fullName evidence="1">Uncharacterized protein</fullName>
    </submittedName>
</protein>
<dbReference type="Proteomes" id="UP001335325">
    <property type="component" value="Chromosome"/>
</dbReference>
<evidence type="ECO:0000313" key="2">
    <source>
        <dbReference type="Proteomes" id="UP001335325"/>
    </source>
</evidence>
<accession>A0ABZ1GFI7</accession>
<reference evidence="1 2" key="1">
    <citation type="submission" date="2022-10" db="EMBL/GenBank/DDBJ databases">
        <title>The complete genomes of actinobacterial strains from the NBC collection.</title>
        <authorList>
            <person name="Joergensen T.S."/>
            <person name="Alvarez Arevalo M."/>
            <person name="Sterndorff E.B."/>
            <person name="Faurdal D."/>
            <person name="Vuksanovic O."/>
            <person name="Mourched A.-S."/>
            <person name="Charusanti P."/>
            <person name="Shaw S."/>
            <person name="Blin K."/>
            <person name="Weber T."/>
        </authorList>
    </citation>
    <scope>NUCLEOTIDE SEQUENCE [LARGE SCALE GENOMIC DNA]</scope>
    <source>
        <strain evidence="1 2">NBC 01753</strain>
    </source>
</reference>
<gene>
    <name evidence="1" type="ORF">OIE73_03475</name>
</gene>
<organism evidence="1 2">
    <name type="scientific">Streptomyces hirsutus</name>
    <dbReference type="NCBI Taxonomy" id="35620"/>
    <lineage>
        <taxon>Bacteria</taxon>
        <taxon>Bacillati</taxon>
        <taxon>Actinomycetota</taxon>
        <taxon>Actinomycetes</taxon>
        <taxon>Kitasatosporales</taxon>
        <taxon>Streptomycetaceae</taxon>
        <taxon>Streptomyces</taxon>
    </lineage>
</organism>
<sequence length="98" mass="9234">MTADVTVHIELLVLDGVAPAPGAAERLRAALARGLAAALAERPPDGPGAAVPELPALRVPGPPLAAGTVLSAGQAADLGHRAGLALAAGLGGAPGGTA</sequence>